<dbReference type="CDD" id="cd14686">
    <property type="entry name" value="bZIP"/>
    <property type="match status" value="1"/>
</dbReference>
<feature type="coiled-coil region" evidence="1">
    <location>
        <begin position="353"/>
        <end position="408"/>
    </location>
</feature>
<evidence type="ECO:0000256" key="1">
    <source>
        <dbReference type="SAM" id="Coils"/>
    </source>
</evidence>
<comment type="caution">
    <text evidence="4">The sequence shown here is derived from an EMBL/GenBank/DDBJ whole genome shotgun (WGS) entry which is preliminary data.</text>
</comment>
<dbReference type="PANTHER" id="PTHR45737:SF6">
    <property type="entry name" value="VON WILLEBRAND FACTOR A DOMAIN-CONTAINING PROTEIN 5A"/>
    <property type="match status" value="1"/>
</dbReference>
<feature type="region of interest" description="Disordered" evidence="2">
    <location>
        <begin position="329"/>
        <end position="348"/>
    </location>
</feature>
<keyword evidence="5" id="KW-1185">Reference proteome</keyword>
<dbReference type="EMBL" id="PUHP01001091">
    <property type="protein sequence ID" value="TQN66819.1"/>
    <property type="molecule type" value="Genomic_DNA"/>
</dbReference>
<feature type="compositionally biased region" description="Polar residues" evidence="2">
    <location>
        <begin position="226"/>
        <end position="236"/>
    </location>
</feature>
<proteinExistence type="predicted"/>
<accession>A0A5Q4BJS3</accession>
<reference evidence="4 5" key="1">
    <citation type="journal article" date="2019" name="Sci. Rep.">
        <title>Colletotrichum shisoi sp. nov., an anthracnose pathogen of Perilla frutescens in Japan: molecular phylogenetic, morphological and genomic evidence.</title>
        <authorList>
            <person name="Gan P."/>
            <person name="Tsushima A."/>
            <person name="Hiroyama R."/>
            <person name="Narusaka M."/>
            <person name="Takano Y."/>
            <person name="Narusaka Y."/>
            <person name="Kawaradani M."/>
            <person name="Damm U."/>
            <person name="Shirasu K."/>
        </authorList>
    </citation>
    <scope>NUCLEOTIDE SEQUENCE [LARGE SCALE GENOMIC DNA]</scope>
    <source>
        <strain evidence="4 5">PG-2018a</strain>
    </source>
</reference>
<sequence>MSSGKDVRVVHTVFAVREDQDGRQPVFVDQPLKLDAMSKSSSSAVFRLSVSITDSASAKTIIYLQITPDRIASLRNTTCDTSDTSDTSDRSPPCLEQVRQQLGGIRFVTRLQFQLHSGIHAQLVVPTGFTIDEASGSLTRRAFSSATLLATASLFSLYIMPNALPKMKFQSLAQALRQFPTLTAAQRQAYERMVDLRRLYHGKGGIVFVPEYHNSPLPDKDRKRSSTPATTDSYATTVPFDTPPRYEESPPRYDKCPRDGQQAKALSDATAISAESPDGDCAPPGYNDTEWRHSGSKATKRVLHCGSEDIDLYPTYKKKYTRATGCTTSASTQNARRPAKMSPSPLADADCSESRLKFLLERQRQQIEQLQADIEGLQRRNKELEGRHDELEENCYDLENRQVESEETIESLLIHTGELDDECEKLGKQMPDICDEMEDWTKDNMGDKMKESMESWLKENMAETIKGYVNDQRLRSHFGWRSPVEPSMPVLLFLFDAAPAFQVKLAPRAFTRSLEPPRSIAHFISLSSQWTKSGSSFGRPTILLRPRSRWATPIETGPLCLGHIVPDLRQLDLPINRNEIEPFPRNMPVYTTSAHPFLEKERGSTLGGGAPVLAAVGLPVTVTADVKAVFRASVANNEEYERLDAYLVQVTRAYIADCLEGNKVAEHVKKSSGLGTWSMFIITGLKTARAVKRHETAALLEEHAPEMFETVIGNIPAQTDIEVRIEYLGEAKTSVLDRTGDVIDIIIPMSIAPRYGESSSFPGNSSTGVNREGLSIEVKVTDSGMIKGLYCNHQVEIDKVHHQGLPPERAEWAFQSGDGQLAR</sequence>
<evidence type="ECO:0000313" key="4">
    <source>
        <dbReference type="EMBL" id="TQN66819.1"/>
    </source>
</evidence>
<dbReference type="OrthoDB" id="4844787at2759"/>
<feature type="region of interest" description="Disordered" evidence="2">
    <location>
        <begin position="211"/>
        <end position="259"/>
    </location>
</feature>
<dbReference type="Gene3D" id="6.10.250.370">
    <property type="match status" value="1"/>
</dbReference>
<dbReference type="InterPro" id="IPR013694">
    <property type="entry name" value="VIT"/>
</dbReference>
<evidence type="ECO:0000313" key="5">
    <source>
        <dbReference type="Proteomes" id="UP000326340"/>
    </source>
</evidence>
<dbReference type="Pfam" id="PF08487">
    <property type="entry name" value="VIT"/>
    <property type="match status" value="1"/>
</dbReference>
<organism evidence="4 5">
    <name type="scientific">Colletotrichum shisoi</name>
    <dbReference type="NCBI Taxonomy" id="2078593"/>
    <lineage>
        <taxon>Eukaryota</taxon>
        <taxon>Fungi</taxon>
        <taxon>Dikarya</taxon>
        <taxon>Ascomycota</taxon>
        <taxon>Pezizomycotina</taxon>
        <taxon>Sordariomycetes</taxon>
        <taxon>Hypocreomycetidae</taxon>
        <taxon>Glomerellales</taxon>
        <taxon>Glomerellaceae</taxon>
        <taxon>Colletotrichum</taxon>
        <taxon>Colletotrichum destructivum species complex</taxon>
    </lineage>
</organism>
<feature type="compositionally biased region" description="Basic and acidic residues" evidence="2">
    <location>
        <begin position="244"/>
        <end position="258"/>
    </location>
</feature>
<evidence type="ECO:0000256" key="2">
    <source>
        <dbReference type="SAM" id="MobiDB-lite"/>
    </source>
</evidence>
<name>A0A5Q4BJS3_9PEZI</name>
<evidence type="ECO:0000259" key="3">
    <source>
        <dbReference type="Pfam" id="PF08487"/>
    </source>
</evidence>
<keyword evidence="1" id="KW-0175">Coiled coil</keyword>
<dbReference type="AlphaFoldDB" id="A0A5Q4BJS3"/>
<protein>
    <recommendedName>
        <fullName evidence="3">VIT domain-containing protein</fullName>
    </recommendedName>
</protein>
<feature type="domain" description="VIT" evidence="3">
    <location>
        <begin position="689"/>
        <end position="727"/>
    </location>
</feature>
<dbReference type="Proteomes" id="UP000326340">
    <property type="component" value="Unassembled WGS sequence"/>
</dbReference>
<gene>
    <name evidence="4" type="ORF">CSHISOI_08618</name>
</gene>
<dbReference type="PANTHER" id="PTHR45737">
    <property type="entry name" value="VON WILLEBRAND FACTOR A DOMAIN-CONTAINING PROTEIN 5A"/>
    <property type="match status" value="1"/>
</dbReference>